<dbReference type="SUPFAM" id="SSF50494">
    <property type="entry name" value="Trypsin-like serine proteases"/>
    <property type="match status" value="1"/>
</dbReference>
<dbReference type="GO" id="GO:0004252">
    <property type="term" value="F:serine-type endopeptidase activity"/>
    <property type="evidence" value="ECO:0007669"/>
    <property type="project" value="InterPro"/>
</dbReference>
<feature type="compositionally biased region" description="Low complexity" evidence="1">
    <location>
        <begin position="249"/>
        <end position="263"/>
    </location>
</feature>
<organism evidence="3 4">
    <name type="scientific">Posidoniimonas corsicana</name>
    <dbReference type="NCBI Taxonomy" id="1938618"/>
    <lineage>
        <taxon>Bacteria</taxon>
        <taxon>Pseudomonadati</taxon>
        <taxon>Planctomycetota</taxon>
        <taxon>Planctomycetia</taxon>
        <taxon>Pirellulales</taxon>
        <taxon>Lacipirellulaceae</taxon>
        <taxon>Posidoniimonas</taxon>
    </lineage>
</organism>
<dbReference type="EMBL" id="SIHJ01000002">
    <property type="protein sequence ID" value="TWT33486.1"/>
    <property type="molecule type" value="Genomic_DNA"/>
</dbReference>
<gene>
    <name evidence="3" type="ORF">KOR34_33180</name>
</gene>
<feature type="region of interest" description="Disordered" evidence="1">
    <location>
        <begin position="288"/>
        <end position="307"/>
    </location>
</feature>
<feature type="chain" id="PRO_5022813804" evidence="2">
    <location>
        <begin position="34"/>
        <end position="384"/>
    </location>
</feature>
<dbReference type="EC" id="3.4.21.-" evidence="3"/>
<comment type="caution">
    <text evidence="3">The sequence shown here is derived from an EMBL/GenBank/DDBJ whole genome shotgun (WGS) entry which is preliminary data.</text>
</comment>
<protein>
    <submittedName>
        <fullName evidence="3">Serine protease</fullName>
        <ecNumber evidence="3">3.4.21.-</ecNumber>
    </submittedName>
</protein>
<keyword evidence="4" id="KW-1185">Reference proteome</keyword>
<dbReference type="Gene3D" id="2.40.10.10">
    <property type="entry name" value="Trypsin-like serine proteases"/>
    <property type="match status" value="2"/>
</dbReference>
<dbReference type="Proteomes" id="UP000316714">
    <property type="component" value="Unassembled WGS sequence"/>
</dbReference>
<keyword evidence="3" id="KW-0378">Hydrolase</keyword>
<keyword evidence="3" id="KW-0645">Protease</keyword>
<reference evidence="3 4" key="1">
    <citation type="submission" date="2019-02" db="EMBL/GenBank/DDBJ databases">
        <title>Deep-cultivation of Planctomycetes and their phenomic and genomic characterization uncovers novel biology.</title>
        <authorList>
            <person name="Wiegand S."/>
            <person name="Jogler M."/>
            <person name="Boedeker C."/>
            <person name="Pinto D."/>
            <person name="Vollmers J."/>
            <person name="Rivas-Marin E."/>
            <person name="Kohn T."/>
            <person name="Peeters S.H."/>
            <person name="Heuer A."/>
            <person name="Rast P."/>
            <person name="Oberbeckmann S."/>
            <person name="Bunk B."/>
            <person name="Jeske O."/>
            <person name="Meyerdierks A."/>
            <person name="Storesund J.E."/>
            <person name="Kallscheuer N."/>
            <person name="Luecker S."/>
            <person name="Lage O.M."/>
            <person name="Pohl T."/>
            <person name="Merkel B.J."/>
            <person name="Hornburger P."/>
            <person name="Mueller R.-W."/>
            <person name="Bruemmer F."/>
            <person name="Labrenz M."/>
            <person name="Spormann A.M."/>
            <person name="Op Den Camp H."/>
            <person name="Overmann J."/>
            <person name="Amann R."/>
            <person name="Jetten M.S.M."/>
            <person name="Mascher T."/>
            <person name="Medema M.H."/>
            <person name="Devos D.P."/>
            <person name="Kaster A.-K."/>
            <person name="Ovreas L."/>
            <person name="Rohde M."/>
            <person name="Galperin M.Y."/>
            <person name="Jogler C."/>
        </authorList>
    </citation>
    <scope>NUCLEOTIDE SEQUENCE [LARGE SCALE GENOMIC DNA]</scope>
    <source>
        <strain evidence="3 4">KOR34</strain>
    </source>
</reference>
<name>A0A5C5V4L7_9BACT</name>
<dbReference type="GO" id="GO:0006508">
    <property type="term" value="P:proteolysis"/>
    <property type="evidence" value="ECO:0007669"/>
    <property type="project" value="UniProtKB-KW"/>
</dbReference>
<dbReference type="RefSeq" id="WP_146566155.1">
    <property type="nucleotide sequence ID" value="NZ_SIHJ01000002.1"/>
</dbReference>
<evidence type="ECO:0000313" key="4">
    <source>
        <dbReference type="Proteomes" id="UP000316714"/>
    </source>
</evidence>
<dbReference type="PRINTS" id="PR00834">
    <property type="entry name" value="PROTEASES2C"/>
</dbReference>
<sequence length="384" mass="40083" precursor="true">MIRTAVSRPPATTARLRTAAALVLMCCAPAAWAAPHPAVARIIVQENGATAFGSGSLIDSRDQHGLVITNWHVVRDAVGKIEVVFPDGFRSEARAVKLDEDWDLAALVIWRPPAQPVAIAAHPPRPGDQLTICGYGQGEYRAATGRCTEFYAPEVGMPRELVELSVEARQGDSGGPIFNERGELAGVLFGAANGTTLGSFAPRVETFLASVAPDIGRRPRAGHGPAGIPSTPALIAHAPPRPGEGRLPAKAASAQLADDAQQQESGGWQKLNGPRDLDSDAALVADATKRDAAASTDDEPGMPWPERPIAKDLFAASAGGEAGDNFREWKSASDEESAPAVASIAAASSADAGLATPAWFDAARNVLAVMGATFLFLQLVRIVS</sequence>
<keyword evidence="2" id="KW-0732">Signal</keyword>
<accession>A0A5C5V4L7</accession>
<dbReference type="Pfam" id="PF13365">
    <property type="entry name" value="Trypsin_2"/>
    <property type="match status" value="1"/>
</dbReference>
<dbReference type="PANTHER" id="PTHR43019:SF23">
    <property type="entry name" value="PROTEASE DO-LIKE 5, CHLOROPLASTIC"/>
    <property type="match status" value="1"/>
</dbReference>
<dbReference type="AlphaFoldDB" id="A0A5C5V4L7"/>
<dbReference type="OrthoDB" id="275617at2"/>
<dbReference type="InterPro" id="IPR009003">
    <property type="entry name" value="Peptidase_S1_PA"/>
</dbReference>
<dbReference type="InterPro" id="IPR043504">
    <property type="entry name" value="Peptidase_S1_PA_chymotrypsin"/>
</dbReference>
<proteinExistence type="predicted"/>
<dbReference type="PANTHER" id="PTHR43019">
    <property type="entry name" value="SERINE ENDOPROTEASE DEGS"/>
    <property type="match status" value="1"/>
</dbReference>
<evidence type="ECO:0000313" key="3">
    <source>
        <dbReference type="EMBL" id="TWT33486.1"/>
    </source>
</evidence>
<feature type="region of interest" description="Disordered" evidence="1">
    <location>
        <begin position="216"/>
        <end position="276"/>
    </location>
</feature>
<feature type="signal peptide" evidence="2">
    <location>
        <begin position="1"/>
        <end position="33"/>
    </location>
</feature>
<evidence type="ECO:0000256" key="2">
    <source>
        <dbReference type="SAM" id="SignalP"/>
    </source>
</evidence>
<dbReference type="InterPro" id="IPR001940">
    <property type="entry name" value="Peptidase_S1C"/>
</dbReference>
<evidence type="ECO:0000256" key="1">
    <source>
        <dbReference type="SAM" id="MobiDB-lite"/>
    </source>
</evidence>